<dbReference type="RefSeq" id="WP_016456635.1">
    <property type="nucleotide sequence ID" value="NZ_KE150269.1"/>
</dbReference>
<evidence type="ECO:0000313" key="4">
    <source>
        <dbReference type="Proteomes" id="UP000014417"/>
    </source>
</evidence>
<gene>
    <name evidence="3" type="ORF">HMPREF9306_01829</name>
</gene>
<dbReference type="STRING" id="883161.HMPREF9306_01829"/>
<name>S2W1Q1_9ACTN</name>
<evidence type="ECO:0000313" key="3">
    <source>
        <dbReference type="EMBL" id="EPD32260.1"/>
    </source>
</evidence>
<dbReference type="HOGENOM" id="CLU_860139_0_0_11"/>
<feature type="transmembrane region" description="Helical" evidence="1">
    <location>
        <begin position="6"/>
        <end position="29"/>
    </location>
</feature>
<dbReference type="AlphaFoldDB" id="S2W1Q1"/>
<proteinExistence type="predicted"/>
<feature type="domain" description="Predicted membrane protein YciQ-like C-terminal" evidence="2">
    <location>
        <begin position="58"/>
        <end position="236"/>
    </location>
</feature>
<comment type="caution">
    <text evidence="3">The sequence shown here is derived from an EMBL/GenBank/DDBJ whole genome shotgun (WGS) entry which is preliminary data.</text>
</comment>
<evidence type="ECO:0000256" key="1">
    <source>
        <dbReference type="SAM" id="Phobius"/>
    </source>
</evidence>
<keyword evidence="1" id="KW-0812">Transmembrane</keyword>
<feature type="transmembrane region" description="Helical" evidence="1">
    <location>
        <begin position="204"/>
        <end position="225"/>
    </location>
</feature>
<sequence>MRLDIIVLVIGLVFLLAAVVLTVMVRRAIRPRIVARREFNRHELTNRLKQMLPDAHRPPADTTPAMVSTLNGQGVSAKDVNLSLIDLATRGYLCISPLNERKDSWRDWVFTKVADADDQLLPYERTLVEAPFAGKDSVTHSRMLLSANKPLELAHKQLIEELRKKDWVEGDEPRSSVWGVIGGVLLLAGLVLTAAMIFDWLTTSSMFGLIGAIALAAAGGVVASLGSSWYRPESMEAVAKHLERFKQQTLDQKIKASSLARSFSQDAPWAISLGIQEQLAQKYEDFLASHSRCNFELDWYKTPNSISPAEVLEDLSQLVSEAD</sequence>
<accession>S2W1Q1</accession>
<feature type="transmembrane region" description="Helical" evidence="1">
    <location>
        <begin position="177"/>
        <end position="198"/>
    </location>
</feature>
<organism evidence="3 4">
    <name type="scientific">Propionimicrobium lymphophilum ACS-093-V-SCH5</name>
    <dbReference type="NCBI Taxonomy" id="883161"/>
    <lineage>
        <taxon>Bacteria</taxon>
        <taxon>Bacillati</taxon>
        <taxon>Actinomycetota</taxon>
        <taxon>Actinomycetes</taxon>
        <taxon>Propionibacteriales</taxon>
        <taxon>Propionibacteriaceae</taxon>
        <taxon>Propionimicrobium</taxon>
    </lineage>
</organism>
<dbReference type="InterPro" id="IPR048389">
    <property type="entry name" value="YciQ-like_C"/>
</dbReference>
<keyword evidence="4" id="KW-1185">Reference proteome</keyword>
<dbReference type="Proteomes" id="UP000014417">
    <property type="component" value="Unassembled WGS sequence"/>
</dbReference>
<dbReference type="Pfam" id="PF20990">
    <property type="entry name" value="DUF2207_C"/>
    <property type="match status" value="1"/>
</dbReference>
<evidence type="ECO:0000259" key="2">
    <source>
        <dbReference type="Pfam" id="PF20990"/>
    </source>
</evidence>
<dbReference type="OrthoDB" id="143710at2"/>
<dbReference type="EMBL" id="AGZR01000009">
    <property type="protein sequence ID" value="EPD32260.1"/>
    <property type="molecule type" value="Genomic_DNA"/>
</dbReference>
<protein>
    <recommendedName>
        <fullName evidence="2">Predicted membrane protein YciQ-like C-terminal domain-containing protein</fullName>
    </recommendedName>
</protein>
<reference evidence="3 4" key="1">
    <citation type="submission" date="2013-04" db="EMBL/GenBank/DDBJ databases">
        <title>The Genome Sequence of Propionimicrobium lymphophilum ACS-093-V-SCH5.</title>
        <authorList>
            <consortium name="The Broad Institute Genomics Platform"/>
            <person name="Earl A."/>
            <person name="Ward D."/>
            <person name="Feldgarden M."/>
            <person name="Gevers D."/>
            <person name="Saerens B."/>
            <person name="Vaneechoutte M."/>
            <person name="Walker B."/>
            <person name="Young S."/>
            <person name="Zeng Q."/>
            <person name="Gargeya S."/>
            <person name="Fitzgerald M."/>
            <person name="Haas B."/>
            <person name="Abouelleil A."/>
            <person name="Allen A.W."/>
            <person name="Alvarado L."/>
            <person name="Arachchi H.M."/>
            <person name="Berlin A.M."/>
            <person name="Chapman S.B."/>
            <person name="Gainer-Dewar J."/>
            <person name="Goldberg J."/>
            <person name="Griggs A."/>
            <person name="Gujja S."/>
            <person name="Hansen M."/>
            <person name="Howarth C."/>
            <person name="Imamovic A."/>
            <person name="Ireland A."/>
            <person name="Larimer J."/>
            <person name="McCowan C."/>
            <person name="Murphy C."/>
            <person name="Pearson M."/>
            <person name="Poon T.W."/>
            <person name="Priest M."/>
            <person name="Roberts A."/>
            <person name="Saif S."/>
            <person name="Shea T."/>
            <person name="Sisk P."/>
            <person name="Sykes S."/>
            <person name="Wortman J."/>
            <person name="Nusbaum C."/>
            <person name="Birren B."/>
        </authorList>
    </citation>
    <scope>NUCLEOTIDE SEQUENCE [LARGE SCALE GENOMIC DNA]</scope>
    <source>
        <strain evidence="3 4">ACS-093-V-SCH5</strain>
    </source>
</reference>
<keyword evidence="1" id="KW-0472">Membrane</keyword>
<keyword evidence="1" id="KW-1133">Transmembrane helix</keyword>